<sequence>MTFLERNSSHLGYLFPQSPLKCDYLGNKSVRPRGSVKWHPIVDSTSFFRNRTLRRQWDFRNKRFILYQLLLLSITVLKKFFQS</sequence>
<evidence type="ECO:0000313" key="1">
    <source>
        <dbReference type="EMBL" id="GFS28773.1"/>
    </source>
</evidence>
<reference evidence="1" key="1">
    <citation type="submission" date="2020-08" db="EMBL/GenBank/DDBJ databases">
        <title>Multicomponent nature underlies the extraordinary mechanical properties of spider dragline silk.</title>
        <authorList>
            <person name="Kono N."/>
            <person name="Nakamura H."/>
            <person name="Mori M."/>
            <person name="Yoshida Y."/>
            <person name="Ohtoshi R."/>
            <person name="Malay A.D."/>
            <person name="Moran D.A.P."/>
            <person name="Tomita M."/>
            <person name="Numata K."/>
            <person name="Arakawa K."/>
        </authorList>
    </citation>
    <scope>NUCLEOTIDE SEQUENCE</scope>
</reference>
<protein>
    <submittedName>
        <fullName evidence="1">Uncharacterized protein</fullName>
    </submittedName>
</protein>
<name>A0A8X6I2Z0_9ARAC</name>
<proteinExistence type="predicted"/>
<comment type="caution">
    <text evidence="1">The sequence shown here is derived from an EMBL/GenBank/DDBJ whole genome shotgun (WGS) entry which is preliminary data.</text>
</comment>
<dbReference type="Proteomes" id="UP000886998">
    <property type="component" value="Unassembled WGS sequence"/>
</dbReference>
<dbReference type="AlphaFoldDB" id="A0A8X6I2Z0"/>
<organism evidence="1 2">
    <name type="scientific">Trichonephila inaurata madagascariensis</name>
    <dbReference type="NCBI Taxonomy" id="2747483"/>
    <lineage>
        <taxon>Eukaryota</taxon>
        <taxon>Metazoa</taxon>
        <taxon>Ecdysozoa</taxon>
        <taxon>Arthropoda</taxon>
        <taxon>Chelicerata</taxon>
        <taxon>Arachnida</taxon>
        <taxon>Araneae</taxon>
        <taxon>Araneomorphae</taxon>
        <taxon>Entelegynae</taxon>
        <taxon>Araneoidea</taxon>
        <taxon>Nephilidae</taxon>
        <taxon>Trichonephila</taxon>
        <taxon>Trichonephila inaurata</taxon>
    </lineage>
</organism>
<keyword evidence="2" id="KW-1185">Reference proteome</keyword>
<evidence type="ECO:0000313" key="2">
    <source>
        <dbReference type="Proteomes" id="UP000886998"/>
    </source>
</evidence>
<dbReference type="EMBL" id="BMAV01023939">
    <property type="protein sequence ID" value="GFS28773.1"/>
    <property type="molecule type" value="Genomic_DNA"/>
</dbReference>
<accession>A0A8X6I2Z0</accession>
<gene>
    <name evidence="1" type="ORF">TNIN_59571</name>
</gene>